<sequence>MCSRCNESESKIPVITPFRCAPLSKVPGQVTKWDKPLP</sequence>
<evidence type="ECO:0000313" key="1">
    <source>
        <dbReference type="EMBL" id="ART30540.1"/>
    </source>
</evidence>
<name>A0A1Y0AZH1_9LAMI</name>
<reference evidence="1" key="1">
    <citation type="submission" date="2017-03" db="EMBL/GenBank/DDBJ databases">
        <title>The mitochondrial genome of the carnivorous plant Utricularia reniformis (Lentibulariaceae): structure, comparative analysis and evolutionary landmarks.</title>
        <authorList>
            <person name="Silva S.R."/>
            <person name="Alvarenga D.O."/>
            <person name="Michael T.P."/>
            <person name="Miranda V.F.O."/>
            <person name="Varani A.M."/>
        </authorList>
    </citation>
    <scope>NUCLEOTIDE SEQUENCE</scope>
</reference>
<protein>
    <submittedName>
        <fullName evidence="1">Uncharacterized protein</fullName>
    </submittedName>
</protein>
<gene>
    <name evidence="1" type="ORF">AEK19_MT0263</name>
</gene>
<dbReference type="EMBL" id="KY774314">
    <property type="protein sequence ID" value="ART30540.1"/>
    <property type="molecule type" value="Genomic_DNA"/>
</dbReference>
<proteinExistence type="predicted"/>
<geneLocation type="mitochondrion" evidence="1"/>
<keyword evidence="1" id="KW-0496">Mitochondrion</keyword>
<dbReference type="AlphaFoldDB" id="A0A1Y0AZH1"/>
<organism evidence="1">
    <name type="scientific">Utricularia reniformis</name>
    <dbReference type="NCBI Taxonomy" id="192314"/>
    <lineage>
        <taxon>Eukaryota</taxon>
        <taxon>Viridiplantae</taxon>
        <taxon>Streptophyta</taxon>
        <taxon>Embryophyta</taxon>
        <taxon>Tracheophyta</taxon>
        <taxon>Spermatophyta</taxon>
        <taxon>Magnoliopsida</taxon>
        <taxon>eudicotyledons</taxon>
        <taxon>Gunneridae</taxon>
        <taxon>Pentapetalae</taxon>
        <taxon>asterids</taxon>
        <taxon>lamiids</taxon>
        <taxon>Lamiales</taxon>
        <taxon>Lentibulariaceae</taxon>
        <taxon>Utricularia</taxon>
    </lineage>
</organism>
<accession>A0A1Y0AZH1</accession>